<dbReference type="InterPro" id="IPR000182">
    <property type="entry name" value="GNAT_dom"/>
</dbReference>
<dbReference type="NCBIfam" id="TIGR01575">
    <property type="entry name" value="rimI"/>
    <property type="match status" value="1"/>
</dbReference>
<dbReference type="Pfam" id="PF00583">
    <property type="entry name" value="Acetyltransf_1"/>
    <property type="match status" value="1"/>
</dbReference>
<dbReference type="AlphaFoldDB" id="A0A0W0ZBR4"/>
<evidence type="ECO:0000256" key="2">
    <source>
        <dbReference type="ARBA" id="ARBA00023315"/>
    </source>
</evidence>
<reference evidence="4 5" key="1">
    <citation type="submission" date="2015-11" db="EMBL/GenBank/DDBJ databases">
        <title>Genomic analysis of 38 Legionella species identifies large and diverse effector repertoires.</title>
        <authorList>
            <person name="Burstein D."/>
            <person name="Amaro F."/>
            <person name="Zusman T."/>
            <person name="Lifshitz Z."/>
            <person name="Cohen O."/>
            <person name="Gilbert J.A."/>
            <person name="Pupko T."/>
            <person name="Shuman H.A."/>
            <person name="Segal G."/>
        </authorList>
    </citation>
    <scope>NUCLEOTIDE SEQUENCE [LARGE SCALE GENOMIC DNA]</scope>
    <source>
        <strain evidence="4 5">ATCC 49655</strain>
    </source>
</reference>
<sequence>MILNIRRMKESDIDNVYSIETSVHITPWSRDILRDCVLVGYDCRVLEMNKGSSTILAGYIISRISRNDCHILNFCIAKPLQSKGLGRKLLQTVLYSLSKFTHIECVLLEVRTSNYPAIHLYESMGFEQIEVKKDYYKDATHVEDAMLLKKVMQHSAN</sequence>
<dbReference type="PROSITE" id="PS51186">
    <property type="entry name" value="GNAT"/>
    <property type="match status" value="1"/>
</dbReference>
<dbReference type="Gene3D" id="3.40.630.30">
    <property type="match status" value="1"/>
</dbReference>
<dbReference type="GO" id="GO:0008080">
    <property type="term" value="F:N-acetyltransferase activity"/>
    <property type="evidence" value="ECO:0007669"/>
    <property type="project" value="InterPro"/>
</dbReference>
<dbReference type="SUPFAM" id="SSF55729">
    <property type="entry name" value="Acyl-CoA N-acyltransferases (Nat)"/>
    <property type="match status" value="1"/>
</dbReference>
<dbReference type="PANTHER" id="PTHR42919:SF8">
    <property type="entry name" value="N-ALPHA-ACETYLTRANSFERASE 50"/>
    <property type="match status" value="1"/>
</dbReference>
<dbReference type="PANTHER" id="PTHR42919">
    <property type="entry name" value="N-ALPHA-ACETYLTRANSFERASE"/>
    <property type="match status" value="1"/>
</dbReference>
<evidence type="ECO:0000313" key="4">
    <source>
        <dbReference type="EMBL" id="KTD66230.1"/>
    </source>
</evidence>
<accession>A0A0W0ZBR4</accession>
<dbReference type="CDD" id="cd04301">
    <property type="entry name" value="NAT_SF"/>
    <property type="match status" value="1"/>
</dbReference>
<comment type="caution">
    <text evidence="4">The sequence shown here is derived from an EMBL/GenBank/DDBJ whole genome shotgun (WGS) entry which is preliminary data.</text>
</comment>
<proteinExistence type="predicted"/>
<keyword evidence="1 4" id="KW-0808">Transferase</keyword>
<keyword evidence="2" id="KW-0012">Acyltransferase</keyword>
<dbReference type="InterPro" id="IPR051556">
    <property type="entry name" value="N-term/lysine_N-AcTrnsfr"/>
</dbReference>
<gene>
    <name evidence="4" type="primary">rimI_1</name>
    <name evidence="4" type="ORF">Lsha_0124</name>
</gene>
<dbReference type="InterPro" id="IPR006464">
    <property type="entry name" value="AcTrfase_RimI/Ard1"/>
</dbReference>
<name>A0A0W0ZBR4_9GAMM</name>
<evidence type="ECO:0000256" key="1">
    <source>
        <dbReference type="ARBA" id="ARBA00022679"/>
    </source>
</evidence>
<dbReference type="OrthoDB" id="9796919at2"/>
<protein>
    <submittedName>
        <fullName evidence="4">GCN5-related N-acetyltransferase</fullName>
    </submittedName>
</protein>
<dbReference type="RefSeq" id="WP_026254063.1">
    <property type="nucleotide sequence ID" value="NZ_KB892437.1"/>
</dbReference>
<feature type="domain" description="N-acetyltransferase" evidence="3">
    <location>
        <begin position="3"/>
        <end position="149"/>
    </location>
</feature>
<keyword evidence="5" id="KW-1185">Reference proteome</keyword>
<evidence type="ECO:0000259" key="3">
    <source>
        <dbReference type="PROSITE" id="PS51186"/>
    </source>
</evidence>
<dbReference type="Proteomes" id="UP000054600">
    <property type="component" value="Unassembled WGS sequence"/>
</dbReference>
<dbReference type="STRING" id="1122169.Lsha_0124"/>
<organism evidence="4 5">
    <name type="scientific">Legionella shakespearei DSM 23087</name>
    <dbReference type="NCBI Taxonomy" id="1122169"/>
    <lineage>
        <taxon>Bacteria</taxon>
        <taxon>Pseudomonadati</taxon>
        <taxon>Pseudomonadota</taxon>
        <taxon>Gammaproteobacteria</taxon>
        <taxon>Legionellales</taxon>
        <taxon>Legionellaceae</taxon>
        <taxon>Legionella</taxon>
    </lineage>
</organism>
<evidence type="ECO:0000313" key="5">
    <source>
        <dbReference type="Proteomes" id="UP000054600"/>
    </source>
</evidence>
<dbReference type="eggNOG" id="COG0456">
    <property type="taxonomic scope" value="Bacteria"/>
</dbReference>
<dbReference type="EMBL" id="LNYW01000006">
    <property type="protein sequence ID" value="KTD66230.1"/>
    <property type="molecule type" value="Genomic_DNA"/>
</dbReference>
<dbReference type="PATRIC" id="fig|1122169.6.peg.137"/>
<dbReference type="InterPro" id="IPR016181">
    <property type="entry name" value="Acyl_CoA_acyltransferase"/>
</dbReference>